<protein>
    <recommendedName>
        <fullName evidence="1">tRNA (guanine(9)-N(1))-methyltransferase</fullName>
        <ecNumber evidence="1">2.1.1.221</ecNumber>
    </recommendedName>
</protein>
<keyword evidence="9" id="KW-1185">Reference proteome</keyword>
<keyword evidence="3" id="KW-0808">Transferase</keyword>
<evidence type="ECO:0000259" key="7">
    <source>
        <dbReference type="PROSITE" id="PS51675"/>
    </source>
</evidence>
<keyword evidence="6" id="KW-0175">Coiled coil</keyword>
<evidence type="ECO:0000256" key="6">
    <source>
        <dbReference type="SAM" id="Coils"/>
    </source>
</evidence>
<dbReference type="EC" id="2.1.1.221" evidence="1"/>
<keyword evidence="2" id="KW-0489">Methyltransferase</keyword>
<accession>A0ABQ5KIB2</accession>
<evidence type="ECO:0000256" key="1">
    <source>
        <dbReference type="ARBA" id="ARBA00012797"/>
    </source>
</evidence>
<dbReference type="InterPro" id="IPR038459">
    <property type="entry name" value="MT_TRM10-typ_sf"/>
</dbReference>
<evidence type="ECO:0000313" key="8">
    <source>
        <dbReference type="EMBL" id="GKT32261.1"/>
    </source>
</evidence>
<dbReference type="EMBL" id="BQXS01009962">
    <property type="protein sequence ID" value="GKT32261.1"/>
    <property type="molecule type" value="Genomic_DNA"/>
</dbReference>
<reference evidence="8" key="1">
    <citation type="submission" date="2022-03" db="EMBL/GenBank/DDBJ databases">
        <title>Draft genome sequence of Aduncisulcus paluster, a free-living microaerophilic Fornicata.</title>
        <authorList>
            <person name="Yuyama I."/>
            <person name="Kume K."/>
            <person name="Tamura T."/>
            <person name="Inagaki Y."/>
            <person name="Hashimoto T."/>
        </authorList>
    </citation>
    <scope>NUCLEOTIDE SEQUENCE</scope>
    <source>
        <strain evidence="8">NY0171</strain>
    </source>
</reference>
<feature type="domain" description="SAM-dependent MTase TRM10-type" evidence="7">
    <location>
        <begin position="585"/>
        <end position="971"/>
    </location>
</feature>
<proteinExistence type="predicted"/>
<dbReference type="Gene3D" id="3.40.1280.30">
    <property type="match status" value="1"/>
</dbReference>
<dbReference type="PANTHER" id="PTHR13563">
    <property type="entry name" value="TRNA (GUANINE-9-) METHYLTRANSFERASE"/>
    <property type="match status" value="1"/>
</dbReference>
<dbReference type="PROSITE" id="PS51675">
    <property type="entry name" value="SAM_MT_TRM10"/>
    <property type="match status" value="1"/>
</dbReference>
<evidence type="ECO:0000256" key="3">
    <source>
        <dbReference type="ARBA" id="ARBA00022679"/>
    </source>
</evidence>
<dbReference type="CDD" id="cd18089">
    <property type="entry name" value="SPOUT_Trm10-like"/>
    <property type="match status" value="1"/>
</dbReference>
<feature type="coiled-coil region" evidence="6">
    <location>
        <begin position="539"/>
        <end position="566"/>
    </location>
</feature>
<gene>
    <name evidence="8" type="ORF">ADUPG1_006451</name>
</gene>
<evidence type="ECO:0000256" key="2">
    <source>
        <dbReference type="ARBA" id="ARBA00022603"/>
    </source>
</evidence>
<sequence>MKFLPFSSEPPLVKCTSIYPDHKPNIFLISPNNVSKYQKHKTTSKDKSSKSPHSYSKLSYFRHKFFSKFTIYFGIILICILFSTPCDCKEIVTAKPKRDYFRILVVPDTKFLCKIGTERNTSIINFLNSYCERTAPDLLIHLGDFVSADTSCSDAQLTEISELFGDLMLNHNLPFVISWGDEDYNATNLQKKLMSNTYHYSKPSILFADTSSISDSFLILRNSSGTIMAVVFVLDSHRGFMHPCQRAEELIASSGSEEEEDIIDPDLNYDGNVGCIENAQIEWLTEVLESHEVPAFVPKIITFHNSPQEIFYDDNVIERFGGFFVEQLGDATPQPMPVIDLINEAVGIREGARVLYLSAHEHLNSHCSLIEGSASIHCQSGAMAFRGFYDGIDTLGPTTRIVDIMDTTETGGITTIDGVDYLNEFIAHTMLISKNMTISAFLDTLPLGGEIPIFSVDSITPVVRFPTVLYWPDVASQLADGVDYEDIDPSCSQILIEIFDGKEASLDEDIIMEKAPVSSAELPKIEQPKTWKEVRRAMKDKKREAKAEFRKQRDIEEAELSESEREKLYAERRHRKKLAVIYRVAMRYICREVMSNARPIVIDVAFPGLMTPTEEKSLVSQLLQAYGSLKKQNESNLDQYVKEFVSWYEKYQTVESTEKESIDDSMVSNTVSHQFKPSIEEGEKKGEDKSTTLSECDRCSLFAQKYLLSHPIPDFHPVTMCVTGLYCMPNLCRRLDKIGVSSWACHWVWESFGNTSDEIDVCVKAICDNMQKKAVTKKKRSTKKKIEKEGKIIASEDVISSGSISGDSSFSQQSIIRTQLIQGYKDHSPSMYKTILFSPLSILYEKASKFIYFSADSDIIHESFVKTSHTKKDSSSSCSSFLPFSLLSSELRDEIYIIGGLVDHNRYKMVCHNKASAFHMETASFPLLKYISIKSCKVITTNQAVALVGKALNEGWEMAIQEEMPKRKCESEKIK</sequence>
<comment type="catalytic activity">
    <reaction evidence="5">
        <text>guanosine(9) in tRNA + S-adenosyl-L-methionine = N(1)-methylguanosine(9) in tRNA + S-adenosyl-L-homocysteine + H(+)</text>
        <dbReference type="Rhea" id="RHEA:43156"/>
        <dbReference type="Rhea" id="RHEA-COMP:10367"/>
        <dbReference type="Rhea" id="RHEA-COMP:10368"/>
        <dbReference type="ChEBI" id="CHEBI:15378"/>
        <dbReference type="ChEBI" id="CHEBI:57856"/>
        <dbReference type="ChEBI" id="CHEBI:59789"/>
        <dbReference type="ChEBI" id="CHEBI:73542"/>
        <dbReference type="ChEBI" id="CHEBI:74269"/>
        <dbReference type="EC" id="2.1.1.221"/>
    </reaction>
</comment>
<dbReference type="InterPro" id="IPR007356">
    <property type="entry name" value="tRNA_m1G_MeTrfase_euk"/>
</dbReference>
<name>A0ABQ5KIB2_9EUKA</name>
<evidence type="ECO:0000313" key="9">
    <source>
        <dbReference type="Proteomes" id="UP001057375"/>
    </source>
</evidence>
<dbReference type="InterPro" id="IPR028564">
    <property type="entry name" value="MT_TRM10-typ"/>
</dbReference>
<evidence type="ECO:0000256" key="4">
    <source>
        <dbReference type="ARBA" id="ARBA00022691"/>
    </source>
</evidence>
<keyword evidence="4" id="KW-0949">S-adenosyl-L-methionine</keyword>
<organism evidence="8 9">
    <name type="scientific">Aduncisulcus paluster</name>
    <dbReference type="NCBI Taxonomy" id="2918883"/>
    <lineage>
        <taxon>Eukaryota</taxon>
        <taxon>Metamonada</taxon>
        <taxon>Carpediemonas-like organisms</taxon>
        <taxon>Aduncisulcus</taxon>
    </lineage>
</organism>
<dbReference type="Gene3D" id="3.60.21.10">
    <property type="match status" value="1"/>
</dbReference>
<dbReference type="Proteomes" id="UP001057375">
    <property type="component" value="Unassembled WGS sequence"/>
</dbReference>
<dbReference type="InterPro" id="IPR029052">
    <property type="entry name" value="Metallo-depent_PP-like"/>
</dbReference>
<dbReference type="SUPFAM" id="SSF56300">
    <property type="entry name" value="Metallo-dependent phosphatases"/>
    <property type="match status" value="1"/>
</dbReference>
<evidence type="ECO:0000256" key="5">
    <source>
        <dbReference type="ARBA" id="ARBA00048434"/>
    </source>
</evidence>
<dbReference type="PANTHER" id="PTHR13563:SF13">
    <property type="entry name" value="TRNA METHYLTRANSFERASE 10 HOMOLOG A"/>
    <property type="match status" value="1"/>
</dbReference>
<comment type="caution">
    <text evidence="8">The sequence shown here is derived from an EMBL/GenBank/DDBJ whole genome shotgun (WGS) entry which is preliminary data.</text>
</comment>